<evidence type="ECO:0000259" key="10">
    <source>
        <dbReference type="SMART" id="SM01002"/>
    </source>
</evidence>
<comment type="catalytic activity">
    <reaction evidence="9">
        <text>L-saccharopine + NAD(+) + H2O = L-lysine + 2-oxoglutarate + NADH + H(+)</text>
        <dbReference type="Rhea" id="RHEA:12440"/>
        <dbReference type="ChEBI" id="CHEBI:15377"/>
        <dbReference type="ChEBI" id="CHEBI:15378"/>
        <dbReference type="ChEBI" id="CHEBI:16810"/>
        <dbReference type="ChEBI" id="CHEBI:32551"/>
        <dbReference type="ChEBI" id="CHEBI:57540"/>
        <dbReference type="ChEBI" id="CHEBI:57945"/>
        <dbReference type="ChEBI" id="CHEBI:57951"/>
        <dbReference type="EC" id="1.5.1.7"/>
    </reaction>
</comment>
<accession>A0ABT8R414</accession>
<feature type="domain" description="Alanine dehydrogenase/pyridine nucleotide transhydrogenase NAD(H)-binding" evidence="10">
    <location>
        <begin position="166"/>
        <end position="341"/>
    </location>
</feature>
<keyword evidence="5" id="KW-0028">Amino-acid biosynthesis</keyword>
<evidence type="ECO:0000256" key="5">
    <source>
        <dbReference type="ARBA" id="ARBA00022605"/>
    </source>
</evidence>
<dbReference type="InterPro" id="IPR007698">
    <property type="entry name" value="AlaDH/PNT_NAD(H)-bd"/>
</dbReference>
<dbReference type="PANTHER" id="PTHR11133">
    <property type="entry name" value="SACCHAROPINE DEHYDROGENASE"/>
    <property type="match status" value="1"/>
</dbReference>
<comment type="caution">
    <text evidence="12">The sequence shown here is derived from an EMBL/GenBank/DDBJ whole genome shotgun (WGS) entry which is preliminary data.</text>
</comment>
<dbReference type="SUPFAM" id="SSF51735">
    <property type="entry name" value="NAD(P)-binding Rossmann-fold domains"/>
    <property type="match status" value="1"/>
</dbReference>
<dbReference type="InterPro" id="IPR051168">
    <property type="entry name" value="AASS"/>
</dbReference>
<evidence type="ECO:0000256" key="7">
    <source>
        <dbReference type="ARBA" id="ARBA00023157"/>
    </source>
</evidence>
<sequence>MKIGIIREGKVPPDKRVALLPYQCIEVLERFPQLQLYIQPSSVRCVPDDAYRAAGIPVTEDLSHCDILFGIKEVPTSQLIENKTYFFFSHTVKKQKYNRHLLQTILKKNITLIDYECLTNNAQDRQRIIAFGRYAGIVGAYNAFWTYGKKYNAYTLKRAYACSNMEEMKKEYAKIQLPSIKIAVTGSGRVGKGVQEVLEELQITEVSPQNFIEETYHYPVYTVLQSKDYHQHKDGLAWNSQDFHQHPYNYVSLFYPFARQADILITSAFWHPQAPRLFTKQEMKQNDFHIRVVSDISCDVDGSVPCTVKTTTIPDPVYDFDPFTEQIVAPFSGANIISVVAIDNLPCELPYDASAYFGQQLIDRVLPLMLSSDNEKVIERATITNSGKLMPAYQYLESFVNERSEDNAR</sequence>
<dbReference type="PIRSF" id="PIRSF018250">
    <property type="entry name" value="Saccharopine_DH_Lys"/>
    <property type="match status" value="1"/>
</dbReference>
<evidence type="ECO:0000256" key="2">
    <source>
        <dbReference type="ARBA" id="ARBA00011245"/>
    </source>
</evidence>
<comment type="subunit">
    <text evidence="2">Monomer.</text>
</comment>
<dbReference type="SUPFAM" id="SSF52283">
    <property type="entry name" value="Formate/glycerate dehydrogenase catalytic domain-like"/>
    <property type="match status" value="1"/>
</dbReference>
<dbReference type="RefSeq" id="WP_302037645.1">
    <property type="nucleotide sequence ID" value="NZ_JAUKPO010000005.1"/>
</dbReference>
<evidence type="ECO:0000256" key="4">
    <source>
        <dbReference type="ARBA" id="ARBA00021221"/>
    </source>
</evidence>
<dbReference type="Gene3D" id="3.40.50.720">
    <property type="entry name" value="NAD(P)-binding Rossmann-like Domain"/>
    <property type="match status" value="2"/>
</dbReference>
<comment type="pathway">
    <text evidence="1">Amino-acid biosynthesis; L-lysine biosynthesis via AAA pathway; L-lysine from L-alpha-aminoadipate (fungal route): step 3/3.</text>
</comment>
<evidence type="ECO:0000259" key="11">
    <source>
        <dbReference type="SMART" id="SM01003"/>
    </source>
</evidence>
<dbReference type="EC" id="1.5.1.7" evidence="3"/>
<dbReference type="CDD" id="cd05199">
    <property type="entry name" value="SDH_like"/>
    <property type="match status" value="1"/>
</dbReference>
<dbReference type="Proteomes" id="UP001168528">
    <property type="component" value="Unassembled WGS sequence"/>
</dbReference>
<protein>
    <recommendedName>
        <fullName evidence="4">Saccharopine dehydrogenase [NAD(+), L-lysine-forming]</fullName>
        <ecNumber evidence="3">1.5.1.7</ecNumber>
    </recommendedName>
    <alternativeName>
        <fullName evidence="8">Lysine--2-oxoglutarate reductase</fullName>
    </alternativeName>
</protein>
<organism evidence="12 13">
    <name type="scientific">Rhodocytophaga aerolata</name>
    <dbReference type="NCBI Taxonomy" id="455078"/>
    <lineage>
        <taxon>Bacteria</taxon>
        <taxon>Pseudomonadati</taxon>
        <taxon>Bacteroidota</taxon>
        <taxon>Cytophagia</taxon>
        <taxon>Cytophagales</taxon>
        <taxon>Rhodocytophagaceae</taxon>
        <taxon>Rhodocytophaga</taxon>
    </lineage>
</organism>
<dbReference type="Pfam" id="PF05222">
    <property type="entry name" value="AlaDh_PNT_N"/>
    <property type="match status" value="1"/>
</dbReference>
<name>A0ABT8R414_9BACT</name>
<dbReference type="SMART" id="SM01003">
    <property type="entry name" value="AlaDh_PNT_N"/>
    <property type="match status" value="1"/>
</dbReference>
<keyword evidence="6" id="KW-0560">Oxidoreductase</keyword>
<feature type="domain" description="Alanine dehydrogenase/pyridine nucleotide transhydrogenase N-terminal" evidence="11">
    <location>
        <begin position="4"/>
        <end position="138"/>
    </location>
</feature>
<dbReference type="InterPro" id="IPR007886">
    <property type="entry name" value="AlaDH/PNT_N"/>
</dbReference>
<evidence type="ECO:0000256" key="3">
    <source>
        <dbReference type="ARBA" id="ARBA00012847"/>
    </source>
</evidence>
<dbReference type="InterPro" id="IPR036291">
    <property type="entry name" value="NAD(P)-bd_dom_sf"/>
</dbReference>
<dbReference type="EMBL" id="JAUKPO010000005">
    <property type="protein sequence ID" value="MDO1446840.1"/>
    <property type="molecule type" value="Genomic_DNA"/>
</dbReference>
<keyword evidence="13" id="KW-1185">Reference proteome</keyword>
<reference evidence="12" key="1">
    <citation type="submission" date="2023-07" db="EMBL/GenBank/DDBJ databases">
        <title>The genome sequence of Rhodocytophaga aerolata KACC 12507.</title>
        <authorList>
            <person name="Zhang X."/>
        </authorList>
    </citation>
    <scope>NUCLEOTIDE SEQUENCE</scope>
    <source>
        <strain evidence="12">KACC 12507</strain>
    </source>
</reference>
<proteinExistence type="predicted"/>
<gene>
    <name evidence="12" type="ORF">Q0590_11285</name>
</gene>
<evidence type="ECO:0000256" key="8">
    <source>
        <dbReference type="ARBA" id="ARBA00033228"/>
    </source>
</evidence>
<dbReference type="SMART" id="SM01002">
    <property type="entry name" value="AlaDh_PNT_C"/>
    <property type="match status" value="1"/>
</dbReference>
<keyword evidence="7" id="KW-1015">Disulfide bond</keyword>
<dbReference type="PANTHER" id="PTHR11133:SF22">
    <property type="entry name" value="ALPHA-AMINOADIPIC SEMIALDEHYDE SYNTHASE, MITOCHONDRIAL"/>
    <property type="match status" value="1"/>
</dbReference>
<dbReference type="InterPro" id="IPR027281">
    <property type="entry name" value="Lys1"/>
</dbReference>
<evidence type="ECO:0000256" key="1">
    <source>
        <dbReference type="ARBA" id="ARBA00004884"/>
    </source>
</evidence>
<evidence type="ECO:0000313" key="12">
    <source>
        <dbReference type="EMBL" id="MDO1446840.1"/>
    </source>
</evidence>
<evidence type="ECO:0000256" key="6">
    <source>
        <dbReference type="ARBA" id="ARBA00023002"/>
    </source>
</evidence>
<evidence type="ECO:0000256" key="9">
    <source>
        <dbReference type="ARBA" id="ARBA00047860"/>
    </source>
</evidence>
<evidence type="ECO:0000313" key="13">
    <source>
        <dbReference type="Proteomes" id="UP001168528"/>
    </source>
</evidence>